<dbReference type="InterPro" id="IPR000182">
    <property type="entry name" value="GNAT_dom"/>
</dbReference>
<dbReference type="SUPFAM" id="SSF55729">
    <property type="entry name" value="Acyl-CoA N-acyltransferases (Nat)"/>
    <property type="match status" value="1"/>
</dbReference>
<dbReference type="GO" id="GO:0016747">
    <property type="term" value="F:acyltransferase activity, transferring groups other than amino-acyl groups"/>
    <property type="evidence" value="ECO:0007669"/>
    <property type="project" value="InterPro"/>
</dbReference>
<dbReference type="InterPro" id="IPR016181">
    <property type="entry name" value="Acyl_CoA_acyltransferase"/>
</dbReference>
<dbReference type="AlphaFoldDB" id="A0A3N4P075"/>
<sequence length="180" mass="20835">MYWESERLLYRPVMMSDLDALFRIYGDVRTHAFNPGGPHRDIDHSRRVILQRITDRERYGFDDWAIAEKTQPDKVIGFGGVFVSHFNGRQTNNLGYRFEPASWGKGYATELAHRALVYGFDELQLAEIVGVTRENHLASRRVLEKAGLLFTQRVDNPEDPPAHLMFALTIEQWKSLKQQA</sequence>
<organism evidence="2 3">
    <name type="scientific">Candidatus Pantoea deserta</name>
    <dbReference type="NCBI Taxonomy" id="1869313"/>
    <lineage>
        <taxon>Bacteria</taxon>
        <taxon>Pseudomonadati</taxon>
        <taxon>Pseudomonadota</taxon>
        <taxon>Gammaproteobacteria</taxon>
        <taxon>Enterobacterales</taxon>
        <taxon>Erwiniaceae</taxon>
        <taxon>Pantoea</taxon>
    </lineage>
</organism>
<protein>
    <submittedName>
        <fullName evidence="2">N-acetyltransferase</fullName>
    </submittedName>
</protein>
<dbReference type="InterPro" id="IPR051531">
    <property type="entry name" value="N-acetyltransferase"/>
</dbReference>
<reference evidence="2 3" key="1">
    <citation type="submission" date="2018-11" db="EMBL/GenBank/DDBJ databases">
        <title>Whole genome sequencing of Pantoea sp. RIT388.</title>
        <authorList>
            <person name="Gan H.M."/>
            <person name="Hudson A.O."/>
        </authorList>
    </citation>
    <scope>NUCLEOTIDE SEQUENCE [LARGE SCALE GENOMIC DNA]</scope>
    <source>
        <strain evidence="2 3">RIT388</strain>
    </source>
</reference>
<comment type="caution">
    <text evidence="2">The sequence shown here is derived from an EMBL/GenBank/DDBJ whole genome shotgun (WGS) entry which is preliminary data.</text>
</comment>
<feature type="domain" description="N-acetyltransferase" evidence="1">
    <location>
        <begin position="8"/>
        <end position="171"/>
    </location>
</feature>
<dbReference type="PANTHER" id="PTHR43792">
    <property type="entry name" value="GNAT FAMILY, PUTATIVE (AFU_ORTHOLOGUE AFUA_3G00765)-RELATED-RELATED"/>
    <property type="match status" value="1"/>
</dbReference>
<dbReference type="Pfam" id="PF13302">
    <property type="entry name" value="Acetyltransf_3"/>
    <property type="match status" value="1"/>
</dbReference>
<evidence type="ECO:0000313" key="2">
    <source>
        <dbReference type="EMBL" id="RPD99848.1"/>
    </source>
</evidence>
<gene>
    <name evidence="2" type="ORF">BBB56_12705</name>
</gene>
<dbReference type="PANTHER" id="PTHR43792:SF1">
    <property type="entry name" value="N-ACETYLTRANSFERASE DOMAIN-CONTAINING PROTEIN"/>
    <property type="match status" value="1"/>
</dbReference>
<dbReference type="EMBL" id="RMVG01000009">
    <property type="protein sequence ID" value="RPD99848.1"/>
    <property type="molecule type" value="Genomic_DNA"/>
</dbReference>
<dbReference type="PROSITE" id="PS51186">
    <property type="entry name" value="GNAT"/>
    <property type="match status" value="1"/>
</dbReference>
<evidence type="ECO:0000259" key="1">
    <source>
        <dbReference type="PROSITE" id="PS51186"/>
    </source>
</evidence>
<keyword evidence="3" id="KW-1185">Reference proteome</keyword>
<dbReference type="OrthoDB" id="9801656at2"/>
<dbReference type="RefSeq" id="WP_123801302.1">
    <property type="nucleotide sequence ID" value="NZ_RMVG01000009.1"/>
</dbReference>
<dbReference type="Proteomes" id="UP000281332">
    <property type="component" value="Unassembled WGS sequence"/>
</dbReference>
<proteinExistence type="predicted"/>
<evidence type="ECO:0000313" key="3">
    <source>
        <dbReference type="Proteomes" id="UP000281332"/>
    </source>
</evidence>
<name>A0A3N4P075_9GAMM</name>
<accession>A0A3N4P075</accession>
<dbReference type="Gene3D" id="3.40.630.30">
    <property type="match status" value="1"/>
</dbReference>
<keyword evidence="2" id="KW-0808">Transferase</keyword>